<dbReference type="Proteomes" id="UP000663845">
    <property type="component" value="Unassembled WGS sequence"/>
</dbReference>
<reference evidence="2" key="1">
    <citation type="submission" date="2021-02" db="EMBL/GenBank/DDBJ databases">
        <authorList>
            <person name="Nowell W R."/>
        </authorList>
    </citation>
    <scope>NUCLEOTIDE SEQUENCE</scope>
</reference>
<organism evidence="2 3">
    <name type="scientific">Adineta steineri</name>
    <dbReference type="NCBI Taxonomy" id="433720"/>
    <lineage>
        <taxon>Eukaryota</taxon>
        <taxon>Metazoa</taxon>
        <taxon>Spiralia</taxon>
        <taxon>Gnathifera</taxon>
        <taxon>Rotifera</taxon>
        <taxon>Eurotatoria</taxon>
        <taxon>Bdelloidea</taxon>
        <taxon>Adinetida</taxon>
        <taxon>Adinetidae</taxon>
        <taxon>Adineta</taxon>
    </lineage>
</organism>
<sequence length="406" mass="47668">MIASELDTLIEDHNNLQDKINQKIQYNNSNNTLFIQIDEWQRTTIEKVKQVAEQARQQVIKLLDSQTLEIKAQFDKFSEELTRLKATKSVVGENLKQLKQTVCQLDQNIQRVSYSPEIELHMEKTKEIPWHNLIYAEQKLNDIKKQEVQPQVKGKKENYQHYQAMIASELDTLIKDHNNLQDKINQKIQCNNSNNSLFIQIDEWQRTTIEKVKQVAEQARQQVIKLLYSQTLEIKAEFDKFSEELTRLKATKNVVEENLKQLKQTVCQLDQNIQRVSYASDIELHMEKTNEIAWRNLIYAEQKLNDIKKQEVQPQIKEQKQIPVSSYQRKCPCNGHACAICGNCCDWYCNKDYYAKRSSATCNRDYISQLFLDDALNSIYDDTLYSDNDDSLYHGRNAICHCEDNM</sequence>
<accession>A0A814EAW9</accession>
<protein>
    <submittedName>
        <fullName evidence="2">Uncharacterized protein</fullName>
    </submittedName>
</protein>
<dbReference type="AlphaFoldDB" id="A0A814EAW9"/>
<evidence type="ECO:0000313" key="3">
    <source>
        <dbReference type="Proteomes" id="UP000663845"/>
    </source>
</evidence>
<feature type="coiled-coil region" evidence="1">
    <location>
        <begin position="238"/>
        <end position="265"/>
    </location>
</feature>
<name>A0A814EAW9_9BILA</name>
<proteinExistence type="predicted"/>
<keyword evidence="1" id="KW-0175">Coiled coil</keyword>
<evidence type="ECO:0000313" key="2">
    <source>
        <dbReference type="EMBL" id="CAF0965354.1"/>
    </source>
</evidence>
<evidence type="ECO:0000256" key="1">
    <source>
        <dbReference type="SAM" id="Coils"/>
    </source>
</evidence>
<dbReference type="EMBL" id="CAJNOG010000115">
    <property type="protein sequence ID" value="CAF0965354.1"/>
    <property type="molecule type" value="Genomic_DNA"/>
</dbReference>
<gene>
    <name evidence="2" type="ORF">JYZ213_LOCUS14092</name>
</gene>
<comment type="caution">
    <text evidence="2">The sequence shown here is derived from an EMBL/GenBank/DDBJ whole genome shotgun (WGS) entry which is preliminary data.</text>
</comment>